<dbReference type="EMBL" id="JBBKAJ010000021">
    <property type="protein sequence ID" value="MEJ8632489.1"/>
    <property type="molecule type" value="Genomic_DNA"/>
</dbReference>
<name>A0ACC6PM49_9ACTN</name>
<evidence type="ECO:0000313" key="1">
    <source>
        <dbReference type="EMBL" id="MEJ8632489.1"/>
    </source>
</evidence>
<organism evidence="1 2">
    <name type="scientific">Streptomyces achmelvichensis</name>
    <dbReference type="NCBI Taxonomy" id="3134111"/>
    <lineage>
        <taxon>Bacteria</taxon>
        <taxon>Bacillati</taxon>
        <taxon>Actinomycetota</taxon>
        <taxon>Actinomycetes</taxon>
        <taxon>Kitasatosporales</taxon>
        <taxon>Streptomycetaceae</taxon>
        <taxon>Streptomyces</taxon>
    </lineage>
</organism>
<gene>
    <name evidence="1" type="ORF">WKI67_03485</name>
</gene>
<reference evidence="1" key="1">
    <citation type="submission" date="2024-03" db="EMBL/GenBank/DDBJ databases">
        <title>Novel Streptomyces species of biotechnological and ecological value are a feature of Machair soil.</title>
        <authorList>
            <person name="Prole J.R."/>
            <person name="Goodfellow M."/>
            <person name="Allenby N."/>
            <person name="Ward A.C."/>
        </authorList>
    </citation>
    <scope>NUCLEOTIDE SEQUENCE</scope>
    <source>
        <strain evidence="1">MS2.AVA.5</strain>
    </source>
</reference>
<evidence type="ECO:0000313" key="2">
    <source>
        <dbReference type="Proteomes" id="UP001377168"/>
    </source>
</evidence>
<keyword evidence="2" id="KW-1185">Reference proteome</keyword>
<sequence length="67" mass="7463">MSRPDQHSLSYITSYVAAELKVEYEAAINIRAPTEETRRSYDGVHRLLARAGPPGPAHKPSFRAGLR</sequence>
<protein>
    <submittedName>
        <fullName evidence="1">Helix-turn-helix domain-containing protein</fullName>
    </submittedName>
</protein>
<dbReference type="Proteomes" id="UP001377168">
    <property type="component" value="Unassembled WGS sequence"/>
</dbReference>
<proteinExistence type="predicted"/>
<comment type="caution">
    <text evidence="1">The sequence shown here is derived from an EMBL/GenBank/DDBJ whole genome shotgun (WGS) entry which is preliminary data.</text>
</comment>
<accession>A0ACC6PM49</accession>